<evidence type="ECO:0000256" key="2">
    <source>
        <dbReference type="ARBA" id="ARBA00023125"/>
    </source>
</evidence>
<dbReference type="InterPro" id="IPR001647">
    <property type="entry name" value="HTH_TetR"/>
</dbReference>
<accession>A0A1G9VUQ3</accession>
<keyword evidence="2 4" id="KW-0238">DNA-binding</keyword>
<organism evidence="6 7">
    <name type="scientific">Geodermatophilus siccatus</name>
    <dbReference type="NCBI Taxonomy" id="1137991"/>
    <lineage>
        <taxon>Bacteria</taxon>
        <taxon>Bacillati</taxon>
        <taxon>Actinomycetota</taxon>
        <taxon>Actinomycetes</taxon>
        <taxon>Geodermatophilales</taxon>
        <taxon>Geodermatophilaceae</taxon>
        <taxon>Geodermatophilus</taxon>
    </lineage>
</organism>
<dbReference type="STRING" id="1137991.SAMN05660642_03268"/>
<keyword evidence="7" id="KW-1185">Reference proteome</keyword>
<dbReference type="GO" id="GO:0000976">
    <property type="term" value="F:transcription cis-regulatory region binding"/>
    <property type="evidence" value="ECO:0007669"/>
    <property type="project" value="TreeGrafter"/>
</dbReference>
<keyword evidence="3" id="KW-0804">Transcription</keyword>
<dbReference type="PANTHER" id="PTHR30055:SF234">
    <property type="entry name" value="HTH-TYPE TRANSCRIPTIONAL REGULATOR BETI"/>
    <property type="match status" value="1"/>
</dbReference>
<sequence>MARPFRQQVDEGILDRAAALFARRGFAKTSVQDVADAVGLSKTGLLHHYPSKDALHEAVLAQAGTLGRRVLDQVGDLPLGPARDRHVLEVLVDVALAHPGLVALLLAPVTDLDAEPHPAVTGPVLHAFGVDPESTEPPRLVRVIGALAALAVLTLAAHAQDRTTAWRQHIVATCFDALGHRRPDAAPSHPDQVEA</sequence>
<evidence type="ECO:0000256" key="1">
    <source>
        <dbReference type="ARBA" id="ARBA00023015"/>
    </source>
</evidence>
<evidence type="ECO:0000256" key="4">
    <source>
        <dbReference type="PROSITE-ProRule" id="PRU00335"/>
    </source>
</evidence>
<dbReference type="AlphaFoldDB" id="A0A1G9VUQ3"/>
<name>A0A1G9VUQ3_9ACTN</name>
<dbReference type="SUPFAM" id="SSF46689">
    <property type="entry name" value="Homeodomain-like"/>
    <property type="match status" value="1"/>
</dbReference>
<dbReference type="RefSeq" id="WP_091220628.1">
    <property type="nucleotide sequence ID" value="NZ_FNHE01000008.1"/>
</dbReference>
<keyword evidence="1" id="KW-0805">Transcription regulation</keyword>
<dbReference type="OrthoDB" id="7505659at2"/>
<evidence type="ECO:0000256" key="3">
    <source>
        <dbReference type="ARBA" id="ARBA00023163"/>
    </source>
</evidence>
<evidence type="ECO:0000259" key="5">
    <source>
        <dbReference type="PROSITE" id="PS50977"/>
    </source>
</evidence>
<dbReference type="InterPro" id="IPR009057">
    <property type="entry name" value="Homeodomain-like_sf"/>
</dbReference>
<feature type="domain" description="HTH tetR-type" evidence="5">
    <location>
        <begin position="7"/>
        <end position="67"/>
    </location>
</feature>
<evidence type="ECO:0000313" key="6">
    <source>
        <dbReference type="EMBL" id="SDM75880.1"/>
    </source>
</evidence>
<dbReference type="InterPro" id="IPR050109">
    <property type="entry name" value="HTH-type_TetR-like_transc_reg"/>
</dbReference>
<reference evidence="7" key="1">
    <citation type="submission" date="2016-10" db="EMBL/GenBank/DDBJ databases">
        <authorList>
            <person name="Varghese N."/>
            <person name="Submissions S."/>
        </authorList>
    </citation>
    <scope>NUCLEOTIDE SEQUENCE [LARGE SCALE GENOMIC DNA]</scope>
    <source>
        <strain evidence="7">DSM 45419</strain>
    </source>
</reference>
<dbReference type="PRINTS" id="PR00455">
    <property type="entry name" value="HTHTETR"/>
</dbReference>
<feature type="DNA-binding region" description="H-T-H motif" evidence="4">
    <location>
        <begin position="30"/>
        <end position="49"/>
    </location>
</feature>
<dbReference type="Gene3D" id="1.10.357.10">
    <property type="entry name" value="Tetracycline Repressor, domain 2"/>
    <property type="match status" value="1"/>
</dbReference>
<dbReference type="Proteomes" id="UP000198680">
    <property type="component" value="Unassembled WGS sequence"/>
</dbReference>
<evidence type="ECO:0000313" key="7">
    <source>
        <dbReference type="Proteomes" id="UP000198680"/>
    </source>
</evidence>
<dbReference type="EMBL" id="FNHE01000008">
    <property type="protein sequence ID" value="SDM75880.1"/>
    <property type="molecule type" value="Genomic_DNA"/>
</dbReference>
<proteinExistence type="predicted"/>
<gene>
    <name evidence="6" type="ORF">SAMN05660642_03268</name>
</gene>
<dbReference type="GO" id="GO:0003700">
    <property type="term" value="F:DNA-binding transcription factor activity"/>
    <property type="evidence" value="ECO:0007669"/>
    <property type="project" value="TreeGrafter"/>
</dbReference>
<dbReference type="PROSITE" id="PS50977">
    <property type="entry name" value="HTH_TETR_2"/>
    <property type="match status" value="1"/>
</dbReference>
<dbReference type="Pfam" id="PF00440">
    <property type="entry name" value="TetR_N"/>
    <property type="match status" value="1"/>
</dbReference>
<protein>
    <submittedName>
        <fullName evidence="6">Transcriptional regulator, TetR family</fullName>
    </submittedName>
</protein>
<dbReference type="PANTHER" id="PTHR30055">
    <property type="entry name" value="HTH-TYPE TRANSCRIPTIONAL REGULATOR RUTR"/>
    <property type="match status" value="1"/>
</dbReference>